<feature type="region of interest" description="Disordered" evidence="1">
    <location>
        <begin position="62"/>
        <end position="194"/>
    </location>
</feature>
<keyword evidence="3" id="KW-1185">Reference proteome</keyword>
<name>A0AAV7VZJ0_PLEWA</name>
<gene>
    <name evidence="2" type="ORF">NDU88_002502</name>
</gene>
<evidence type="ECO:0000313" key="3">
    <source>
        <dbReference type="Proteomes" id="UP001066276"/>
    </source>
</evidence>
<evidence type="ECO:0000313" key="2">
    <source>
        <dbReference type="EMBL" id="KAJ1207110.1"/>
    </source>
</evidence>
<feature type="compositionally biased region" description="Basic and acidic residues" evidence="1">
    <location>
        <begin position="181"/>
        <end position="194"/>
    </location>
</feature>
<proteinExistence type="predicted"/>
<comment type="caution">
    <text evidence="2">The sequence shown here is derived from an EMBL/GenBank/DDBJ whole genome shotgun (WGS) entry which is preliminary data.</text>
</comment>
<organism evidence="2 3">
    <name type="scientific">Pleurodeles waltl</name>
    <name type="common">Iberian ribbed newt</name>
    <dbReference type="NCBI Taxonomy" id="8319"/>
    <lineage>
        <taxon>Eukaryota</taxon>
        <taxon>Metazoa</taxon>
        <taxon>Chordata</taxon>
        <taxon>Craniata</taxon>
        <taxon>Vertebrata</taxon>
        <taxon>Euteleostomi</taxon>
        <taxon>Amphibia</taxon>
        <taxon>Batrachia</taxon>
        <taxon>Caudata</taxon>
        <taxon>Salamandroidea</taxon>
        <taxon>Salamandridae</taxon>
        <taxon>Pleurodelinae</taxon>
        <taxon>Pleurodeles</taxon>
    </lineage>
</organism>
<evidence type="ECO:0000256" key="1">
    <source>
        <dbReference type="SAM" id="MobiDB-lite"/>
    </source>
</evidence>
<dbReference type="AlphaFoldDB" id="A0AAV7VZJ0"/>
<dbReference type="EMBL" id="JANPWB010000002">
    <property type="protein sequence ID" value="KAJ1207110.1"/>
    <property type="molecule type" value="Genomic_DNA"/>
</dbReference>
<reference evidence="2" key="1">
    <citation type="journal article" date="2022" name="bioRxiv">
        <title>Sequencing and chromosome-scale assembly of the giantPleurodeles waltlgenome.</title>
        <authorList>
            <person name="Brown T."/>
            <person name="Elewa A."/>
            <person name="Iarovenko S."/>
            <person name="Subramanian E."/>
            <person name="Araus A.J."/>
            <person name="Petzold A."/>
            <person name="Susuki M."/>
            <person name="Suzuki K.-i.T."/>
            <person name="Hayashi T."/>
            <person name="Toyoda A."/>
            <person name="Oliveira C."/>
            <person name="Osipova E."/>
            <person name="Leigh N.D."/>
            <person name="Simon A."/>
            <person name="Yun M.H."/>
        </authorList>
    </citation>
    <scope>NUCLEOTIDE SEQUENCE</scope>
    <source>
        <strain evidence="2">20211129_DDA</strain>
        <tissue evidence="2">Liver</tissue>
    </source>
</reference>
<sequence length="194" mass="20222">MYLPTDYGITNKVLGNLGAMKALGVAMMVPIRSLHQVCDPQAKKGVMRAACSSMESGLVSAESLHSAGHNESAARSSSASANLQPGSGLRPLRGLQKRAAARSGDPDSGLVRRPALDERLLDLTNRSGGDRLGPAEDGEALRGVEGAPDGPPRRRKEQTCQGTVVRAAGANGASGSRWKSRGAERGSKQRAEVP</sequence>
<accession>A0AAV7VZJ0</accession>
<protein>
    <submittedName>
        <fullName evidence="2">Uncharacterized protein</fullName>
    </submittedName>
</protein>
<dbReference type="Proteomes" id="UP001066276">
    <property type="component" value="Chromosome 1_2"/>
</dbReference>
<feature type="compositionally biased region" description="Low complexity" evidence="1">
    <location>
        <begin position="167"/>
        <end position="176"/>
    </location>
</feature>